<organism evidence="2 3">
    <name type="scientific">Kribbella steppae</name>
    <dbReference type="NCBI Taxonomy" id="2512223"/>
    <lineage>
        <taxon>Bacteria</taxon>
        <taxon>Bacillati</taxon>
        <taxon>Actinomycetota</taxon>
        <taxon>Actinomycetes</taxon>
        <taxon>Propionibacteriales</taxon>
        <taxon>Kribbellaceae</taxon>
        <taxon>Kribbella</taxon>
    </lineage>
</organism>
<dbReference type="PANTHER" id="PTHR35908:SF1">
    <property type="entry name" value="CONSERVED PROTEIN"/>
    <property type="match status" value="1"/>
</dbReference>
<accession>A0A4R2HEQ2</accession>
<evidence type="ECO:0000259" key="1">
    <source>
        <dbReference type="Pfam" id="PF18029"/>
    </source>
</evidence>
<name>A0A4R2HEQ2_9ACTN</name>
<protein>
    <recommendedName>
        <fullName evidence="1">Glyoxalase-like domain-containing protein</fullName>
    </recommendedName>
</protein>
<feature type="domain" description="Glyoxalase-like" evidence="1">
    <location>
        <begin position="149"/>
        <end position="259"/>
    </location>
</feature>
<dbReference type="InterPro" id="IPR029068">
    <property type="entry name" value="Glyas_Bleomycin-R_OHBP_Dase"/>
</dbReference>
<keyword evidence="3" id="KW-1185">Reference proteome</keyword>
<dbReference type="Proteomes" id="UP000294508">
    <property type="component" value="Unassembled WGS sequence"/>
</dbReference>
<gene>
    <name evidence="2" type="ORF">EV652_108275</name>
</gene>
<dbReference type="InterPro" id="IPR041581">
    <property type="entry name" value="Glyoxalase_6"/>
</dbReference>
<dbReference type="SUPFAM" id="SSF54593">
    <property type="entry name" value="Glyoxalase/Bleomycin resistance protein/Dihydroxybiphenyl dioxygenase"/>
    <property type="match status" value="2"/>
</dbReference>
<comment type="caution">
    <text evidence="2">The sequence shown here is derived from an EMBL/GenBank/DDBJ whole genome shotgun (WGS) entry which is preliminary data.</text>
</comment>
<proteinExistence type="predicted"/>
<evidence type="ECO:0000313" key="3">
    <source>
        <dbReference type="Proteomes" id="UP000294508"/>
    </source>
</evidence>
<dbReference type="RefSeq" id="WP_132211553.1">
    <property type="nucleotide sequence ID" value="NZ_SLWN01000008.1"/>
</dbReference>
<evidence type="ECO:0000313" key="2">
    <source>
        <dbReference type="EMBL" id="TCO24740.1"/>
    </source>
</evidence>
<dbReference type="Pfam" id="PF18029">
    <property type="entry name" value="Glyoxalase_6"/>
    <property type="match status" value="2"/>
</dbReference>
<sequence>MVHLLRDSDAMTIYIGCPEDRSRAMAEFYRDLLELQLYEPYGNLCLQRRPPDADYIAGKSTDGGSKLRLGIGLDGWSDDRPPRWPDPEYPQQLHFDIVVPDAEAAGELVLSRGATLLRDQGDFRTYADPVGHPFCLYPGTVDRPELQRVVFDCYSPRSLAGFYEGFLGVQKRLEDSPAWVELDLDDDDDLPNLAFQHAQFRATRFPDPAYPAQLHIDYRFPDGAQAAIHRAERLGAIHMPPNEVTSQCYADPAGHPFCL</sequence>
<dbReference type="AlphaFoldDB" id="A0A4R2HEQ2"/>
<reference evidence="2 3" key="1">
    <citation type="journal article" date="2015" name="Stand. Genomic Sci.">
        <title>Genomic Encyclopedia of Bacterial and Archaeal Type Strains, Phase III: the genomes of soil and plant-associated and newly described type strains.</title>
        <authorList>
            <person name="Whitman W.B."/>
            <person name="Woyke T."/>
            <person name="Klenk H.P."/>
            <person name="Zhou Y."/>
            <person name="Lilburn T.G."/>
            <person name="Beck B.J."/>
            <person name="De Vos P."/>
            <person name="Vandamme P."/>
            <person name="Eisen J.A."/>
            <person name="Garrity G."/>
            <person name="Hugenholtz P."/>
            <person name="Kyrpides N.C."/>
        </authorList>
    </citation>
    <scope>NUCLEOTIDE SEQUENCE [LARGE SCALE GENOMIC DNA]</scope>
    <source>
        <strain evidence="2 3">VKM Ac-2572</strain>
    </source>
</reference>
<dbReference type="PANTHER" id="PTHR35908">
    <property type="entry name" value="HYPOTHETICAL FUSION PROTEIN"/>
    <property type="match status" value="1"/>
</dbReference>
<dbReference type="EMBL" id="SLWN01000008">
    <property type="protein sequence ID" value="TCO24740.1"/>
    <property type="molecule type" value="Genomic_DNA"/>
</dbReference>
<dbReference type="Gene3D" id="3.10.180.10">
    <property type="entry name" value="2,3-Dihydroxybiphenyl 1,2-Dioxygenase, domain 1"/>
    <property type="match status" value="2"/>
</dbReference>
<feature type="domain" description="Glyoxalase-like" evidence="1">
    <location>
        <begin position="21"/>
        <end position="136"/>
    </location>
</feature>